<proteinExistence type="inferred from homology"/>
<dbReference type="HAMAP" id="MF_02124">
    <property type="entry name" value="GlgE"/>
    <property type="match status" value="1"/>
</dbReference>
<dbReference type="Pfam" id="PF11896">
    <property type="entry name" value="GlgE_dom_N_S"/>
    <property type="match status" value="1"/>
</dbReference>
<feature type="binding site" evidence="6">
    <location>
        <position position="386"/>
    </location>
    <ligand>
        <name>alpha-maltose 1-phosphate</name>
        <dbReference type="ChEBI" id="CHEBI:63576"/>
    </ligand>
</feature>
<dbReference type="SUPFAM" id="SSF51445">
    <property type="entry name" value="(Trans)glycosidases"/>
    <property type="match status" value="1"/>
</dbReference>
<dbReference type="InterPro" id="IPR049171">
    <property type="entry name" value="GLGE_C"/>
</dbReference>
<dbReference type="RefSeq" id="WP_131153196.1">
    <property type="nucleotide sequence ID" value="NZ_CP036402.1"/>
</dbReference>
<dbReference type="InterPro" id="IPR013780">
    <property type="entry name" value="Glyco_hydro_b"/>
</dbReference>
<dbReference type="Gene3D" id="1.20.58.80">
    <property type="entry name" value="Phosphotransferase system, lactose/cellobiose-type IIA subunit"/>
    <property type="match status" value="1"/>
</dbReference>
<evidence type="ECO:0000256" key="3">
    <source>
        <dbReference type="ARBA" id="ARBA00022679"/>
    </source>
</evidence>
<dbReference type="PANTHER" id="PTHR47786">
    <property type="entry name" value="ALPHA-1,4-GLUCAN:MALTOSE-1-PHOSPHATE MALTOSYLTRANSFERASE"/>
    <property type="match status" value="1"/>
</dbReference>
<dbReference type="InterPro" id="IPR017853">
    <property type="entry name" value="GH"/>
</dbReference>
<dbReference type="InterPro" id="IPR006047">
    <property type="entry name" value="GH13_cat_dom"/>
</dbReference>
<dbReference type="SMART" id="SM00642">
    <property type="entry name" value="Aamy"/>
    <property type="match status" value="1"/>
</dbReference>
<keyword evidence="2 6" id="KW-0328">Glycosyltransferase</keyword>
<evidence type="ECO:0000313" key="8">
    <source>
        <dbReference type="EMBL" id="QBI18198.1"/>
    </source>
</evidence>
<evidence type="ECO:0000313" key="9">
    <source>
        <dbReference type="Proteomes" id="UP000291469"/>
    </source>
</evidence>
<dbReference type="Gene3D" id="3.20.20.80">
    <property type="entry name" value="Glycosidases"/>
    <property type="match status" value="1"/>
</dbReference>
<dbReference type="InterPro" id="IPR026585">
    <property type="entry name" value="GlgE"/>
</dbReference>
<dbReference type="KEGG" id="erz:ER308_00485"/>
<feature type="binding site" evidence="6">
    <location>
        <begin position="526"/>
        <end position="527"/>
    </location>
    <ligand>
        <name>alpha-maltose 1-phosphate</name>
        <dbReference type="ChEBI" id="CHEBI:63576"/>
    </ligand>
</feature>
<keyword evidence="9" id="KW-1185">Reference proteome</keyword>
<dbReference type="InterPro" id="IPR021828">
    <property type="entry name" value="GlgE_dom_N/S"/>
</dbReference>
<evidence type="ECO:0000256" key="1">
    <source>
        <dbReference type="ARBA" id="ARBA00011738"/>
    </source>
</evidence>
<feature type="binding site" evidence="6">
    <location>
        <position position="252"/>
    </location>
    <ligand>
        <name>alpha-maltose 1-phosphate</name>
        <dbReference type="ChEBI" id="CHEBI:63576"/>
    </ligand>
</feature>
<dbReference type="GO" id="GO:0004553">
    <property type="term" value="F:hydrolase activity, hydrolyzing O-glycosyl compounds"/>
    <property type="evidence" value="ECO:0007669"/>
    <property type="project" value="InterPro"/>
</dbReference>
<dbReference type="GO" id="GO:0016758">
    <property type="term" value="F:hexosyltransferase activity"/>
    <property type="evidence" value="ECO:0007669"/>
    <property type="project" value="UniProtKB-UniRule"/>
</dbReference>
<comment type="function">
    <text evidence="6">Maltosyltransferase that uses maltose 1-phosphate (M1P) as the sugar donor to elongate linear or branched alpha-(1-&gt;4)-glucans. Is involved in a branched alpha-glucan biosynthetic pathway from trehalose, together with TreS, Mak and GlgB.</text>
</comment>
<dbReference type="Pfam" id="PF21702">
    <property type="entry name" value="GLGE_C"/>
    <property type="match status" value="1"/>
</dbReference>
<protein>
    <recommendedName>
        <fullName evidence="6">Alpha-1,4-glucan:maltose-1-phosphate maltosyltransferase</fullName>
        <shortName evidence="6">GMPMT</shortName>
        <ecNumber evidence="6">2.4.99.16</ecNumber>
    </recommendedName>
    <alternativeName>
        <fullName evidence="6">(1-&gt;4)-alpha-D-glucan:maltose-1-phosphate alpha-D-maltosyltransferase</fullName>
    </alternativeName>
</protein>
<dbReference type="OrthoDB" id="9805159at2"/>
<feature type="active site" description="Proton donor" evidence="6">
    <location>
        <position position="414"/>
    </location>
</feature>
<comment type="subunit">
    <text evidence="1 6">Homodimer.</text>
</comment>
<dbReference type="InterPro" id="IPR013783">
    <property type="entry name" value="Ig-like_fold"/>
</dbReference>
<dbReference type="CDD" id="cd11344">
    <property type="entry name" value="AmyAc_GlgE_like"/>
    <property type="match status" value="1"/>
</dbReference>
<evidence type="ECO:0000259" key="7">
    <source>
        <dbReference type="SMART" id="SM00642"/>
    </source>
</evidence>
<feature type="binding site" evidence="6">
    <location>
        <position position="349"/>
    </location>
    <ligand>
        <name>alpha-maltose 1-phosphate</name>
        <dbReference type="ChEBI" id="CHEBI:63576"/>
    </ligand>
</feature>
<evidence type="ECO:0000256" key="6">
    <source>
        <dbReference type="HAMAP-Rule" id="MF_02124"/>
    </source>
</evidence>
<dbReference type="AlphaFoldDB" id="A0A411YAI9"/>
<organism evidence="8 9">
    <name type="scientific">Egibacter rhizosphaerae</name>
    <dbReference type="NCBI Taxonomy" id="1670831"/>
    <lineage>
        <taxon>Bacteria</taxon>
        <taxon>Bacillati</taxon>
        <taxon>Actinomycetota</taxon>
        <taxon>Nitriliruptoria</taxon>
        <taxon>Egibacterales</taxon>
        <taxon>Egibacteraceae</taxon>
        <taxon>Egibacter</taxon>
    </lineage>
</organism>
<feature type="active site" description="Nucleophile" evidence="6">
    <location>
        <position position="385"/>
    </location>
</feature>
<comment type="catalytic activity">
    <reaction evidence="5 6">
        <text>alpha-maltose 1-phosphate + [(1-&gt;4)-alpha-D-glucosyl](n) = [(1-&gt;4)-alpha-D-glucosyl](n+2) + phosphate</text>
        <dbReference type="Rhea" id="RHEA:42692"/>
        <dbReference type="Rhea" id="RHEA-COMP:9584"/>
        <dbReference type="Rhea" id="RHEA-COMP:10183"/>
        <dbReference type="ChEBI" id="CHEBI:15444"/>
        <dbReference type="ChEBI" id="CHEBI:43474"/>
        <dbReference type="ChEBI" id="CHEBI:63576"/>
        <dbReference type="EC" id="2.4.99.16"/>
    </reaction>
</comment>
<feature type="site" description="Transition state stabilizer" evidence="6">
    <location>
        <position position="472"/>
    </location>
</feature>
<feature type="domain" description="Glycosyl hydrolase family 13 catalytic" evidence="7">
    <location>
        <begin position="192"/>
        <end position="551"/>
    </location>
</feature>
<evidence type="ECO:0000256" key="4">
    <source>
        <dbReference type="ARBA" id="ARBA00023277"/>
    </source>
</evidence>
<keyword evidence="4 6" id="KW-0119">Carbohydrate metabolism</keyword>
<feature type="binding site" evidence="6">
    <location>
        <position position="314"/>
    </location>
    <ligand>
        <name>alpha-maltose 1-phosphate</name>
        <dbReference type="ChEBI" id="CHEBI:63576"/>
    </ligand>
</feature>
<comment type="similarity">
    <text evidence="6">Belongs to the glycosyl hydrolase 13 family. GlgE subfamily.</text>
</comment>
<reference evidence="8 9" key="1">
    <citation type="submission" date="2019-01" db="EMBL/GenBank/DDBJ databases">
        <title>Egibacter rhizosphaerae EGI 80759T.</title>
        <authorList>
            <person name="Chen D.-D."/>
            <person name="Tian Y."/>
            <person name="Jiao J.-Y."/>
            <person name="Zhang X.-T."/>
            <person name="Zhang Y.-G."/>
            <person name="Zhang Y."/>
            <person name="Xiao M."/>
            <person name="Shu W.-S."/>
            <person name="Li W.-J."/>
        </authorList>
    </citation>
    <scope>NUCLEOTIDE SEQUENCE [LARGE SCALE GENOMIC DNA]</scope>
    <source>
        <strain evidence="8 9">EGI 80759</strain>
    </source>
</reference>
<dbReference type="Gene3D" id="2.60.40.10">
    <property type="entry name" value="Immunoglobulins"/>
    <property type="match status" value="1"/>
</dbReference>
<name>A0A411YAI9_9ACTN</name>
<keyword evidence="3 6" id="KW-0808">Transferase</keyword>
<dbReference type="EMBL" id="CP036402">
    <property type="protein sequence ID" value="QBI18198.1"/>
    <property type="molecule type" value="Genomic_DNA"/>
</dbReference>
<accession>A0A411YAI9</accession>
<evidence type="ECO:0000256" key="5">
    <source>
        <dbReference type="ARBA" id="ARBA00048735"/>
    </source>
</evidence>
<gene>
    <name evidence="6" type="primary">glgE</name>
    <name evidence="8" type="ORF">ER308_00485</name>
</gene>
<dbReference type="Proteomes" id="UP000291469">
    <property type="component" value="Chromosome"/>
</dbReference>
<dbReference type="GO" id="GO:0030979">
    <property type="term" value="P:alpha-glucan biosynthetic process"/>
    <property type="evidence" value="ECO:0007669"/>
    <property type="project" value="UniProtKB-UniRule"/>
</dbReference>
<dbReference type="Gene3D" id="2.60.40.1180">
    <property type="entry name" value="Golgi alpha-mannosidase II"/>
    <property type="match status" value="1"/>
</dbReference>
<evidence type="ECO:0000256" key="2">
    <source>
        <dbReference type="ARBA" id="ARBA00022676"/>
    </source>
</evidence>
<sequence length="655" mass="74201">MRGRIEIAEVEPVVDCGRYAAKAVVGDEVTVGADLLREGHDHLAAAVAYRAPGERSWRETPMRLDTNDRWLGTFGVDRMGPWSFAVGGWTDHYGTWADGIRKKHAAGQTDLDVAIEDGARLLERRTDLPAAASEVIAEVIAVLRGTGTLSDKVAAATDADLLALLERHPERLDLTWSAEYPLWIDRERARFSAWYEMFPRSEGAFWPAEGDDRSPRSGTFETAAKRLPAIAEMGFDVVYLPPVHPIGRTYRKGSGGPHDLDPQPGDPGVPWAIGGPEGGHTAIHPDLGTLEDFDAFVAEAQRHGLEVAMDYAIQCSPDHPWVTEHPQWFRHRSDGTIAYAENPPKKYQDIYPLDFDTSDRENLWQALREVLEFWIARGIRVFRVDNPHTKALPFWEWVIAELRREHPELIFLAEAFTRPKMMATLAKLGFNQSYTYFAWRNTKEELTEYATQLAYGEVAKYYRPNFWPNTPDILTEFLQTGGRPAFKLRLVLAALLSPSYGIYAGYELCENVPLEPGSEEYLGSEKYRFRPREWDRSDSLAPYIARINWIRREHRALRDLSNVWFHEISDPAMLCFSKVAPGRTDPILVIVNLDPHHPREATTALDLGQLGLEGIGPFEAHDLLTDTTYLWHGPHNYVRLDPDVEPSHVLHLRAL</sequence>
<dbReference type="EC" id="2.4.99.16" evidence="6"/>
<dbReference type="PANTHER" id="PTHR47786:SF2">
    <property type="entry name" value="GLYCOSYL HYDROLASE FAMILY 13 CATALYTIC DOMAIN-CONTAINING PROTEIN"/>
    <property type="match status" value="1"/>
</dbReference>